<keyword evidence="8" id="KW-1185">Reference proteome</keyword>
<reference evidence="7" key="4">
    <citation type="journal article" date="2015" name="PLoS ONE">
        <title>Comprehensive Evaluation of Toxoplasma gondii VEG and Neospora caninum LIV Genomes with Tachyzoite Stage Transcriptome and Proteome Defines Novel Transcript Features.</title>
        <authorList>
            <person name="Ramaprasad A."/>
            <person name="Mourier T."/>
            <person name="Naeem R."/>
            <person name="Malas T.B."/>
            <person name="Moussa E."/>
            <person name="Panigrahi A."/>
            <person name="Vermont S.J."/>
            <person name="Otto T.D."/>
            <person name="Wastling J."/>
            <person name="Pain A."/>
        </authorList>
    </citation>
    <scope>NUCLEOTIDE SEQUENCE</scope>
    <source>
        <strain evidence="7">Liverpool</strain>
    </source>
</reference>
<dbReference type="EMBL" id="FR823380">
    <property type="protein sequence ID" value="CBZ49640.1"/>
    <property type="molecule type" value="Genomic_DNA"/>
</dbReference>
<protein>
    <recommendedName>
        <fullName evidence="1">Calmodulin</fullName>
    </recommendedName>
</protein>
<dbReference type="InParanoid" id="F0V7E9"/>
<dbReference type="InterPro" id="IPR011992">
    <property type="entry name" value="EF-hand-dom_pair"/>
</dbReference>
<proteinExistence type="predicted"/>
<dbReference type="Pfam" id="PF13405">
    <property type="entry name" value="EF-hand_6"/>
    <property type="match status" value="1"/>
</dbReference>
<name>F0V7E9_NEOCL</name>
<keyword evidence="2" id="KW-0479">Metal-binding</keyword>
<keyword evidence="3" id="KW-0677">Repeat</keyword>
<dbReference type="GeneID" id="13445730"/>
<reference evidence="8" key="3">
    <citation type="journal article" date="2012" name="PLoS Pathog.">
        <title>Comparative genomics of the apicomplexan parasites Toxoplasma gondii and Neospora caninum: Coccidia differing in host range and transmission strategy.</title>
        <authorList>
            <person name="Reid A.J."/>
            <person name="Vermont S.J."/>
            <person name="Cotton J.A."/>
            <person name="Harris D."/>
            <person name="Hill-Cawthorne G.A."/>
            <person name="Konen-Waisman S."/>
            <person name="Latham S.M."/>
            <person name="Mourier T."/>
            <person name="Norton R."/>
            <person name="Quail M.A."/>
            <person name="Sanders M."/>
            <person name="Shanmugam D."/>
            <person name="Sohal A."/>
            <person name="Wasmuth J.D."/>
            <person name="Brunk B."/>
            <person name="Grigg M.E."/>
            <person name="Howard J.C."/>
            <person name="Parkinson J."/>
            <person name="Roos D.S."/>
            <person name="Trees A.J."/>
            <person name="Berriman M."/>
            <person name="Pain A."/>
            <person name="Wastling J.M."/>
        </authorList>
    </citation>
    <scope>NUCLEOTIDE SEQUENCE [LARGE SCALE GENOMIC DNA]</scope>
    <source>
        <strain evidence="8">Liverpool</strain>
    </source>
</reference>
<dbReference type="OMA" id="RIHYEDF"/>
<dbReference type="SUPFAM" id="SSF47473">
    <property type="entry name" value="EF-hand"/>
    <property type="match status" value="1"/>
</dbReference>
<keyword evidence="4" id="KW-0007">Acetylation</keyword>
<dbReference type="OrthoDB" id="26525at2759"/>
<organism evidence="6 8">
    <name type="scientific">Neospora caninum (strain Liverpool)</name>
    <dbReference type="NCBI Taxonomy" id="572307"/>
    <lineage>
        <taxon>Eukaryota</taxon>
        <taxon>Sar</taxon>
        <taxon>Alveolata</taxon>
        <taxon>Apicomplexa</taxon>
        <taxon>Conoidasida</taxon>
        <taxon>Coccidia</taxon>
        <taxon>Eucoccidiorida</taxon>
        <taxon>Eimeriorina</taxon>
        <taxon>Sarcocystidae</taxon>
        <taxon>Neospora</taxon>
    </lineage>
</organism>
<dbReference type="eggNOG" id="KOG0027">
    <property type="taxonomic scope" value="Eukaryota"/>
</dbReference>
<evidence type="ECO:0000256" key="4">
    <source>
        <dbReference type="ARBA" id="ARBA00022990"/>
    </source>
</evidence>
<dbReference type="RefSeq" id="XP_003879675.1">
    <property type="nucleotide sequence ID" value="XM_003879626.1"/>
</dbReference>
<dbReference type="FunFam" id="1.10.238.10:FF:000001">
    <property type="entry name" value="Calmodulin 1"/>
    <property type="match status" value="1"/>
</dbReference>
<dbReference type="InterPro" id="IPR050230">
    <property type="entry name" value="CALM/Myosin/TropC-like"/>
</dbReference>
<gene>
    <name evidence="7" type="ORF">BN1204_001300</name>
    <name evidence="6" type="ORF">NCLIV_001300</name>
</gene>
<dbReference type="GO" id="GO:0005509">
    <property type="term" value="F:calcium ion binding"/>
    <property type="evidence" value="ECO:0007669"/>
    <property type="project" value="InterPro"/>
</dbReference>
<evidence type="ECO:0000259" key="5">
    <source>
        <dbReference type="PROSITE" id="PS50222"/>
    </source>
</evidence>
<dbReference type="PROSITE" id="PS50222">
    <property type="entry name" value="EF_HAND_2"/>
    <property type="match status" value="3"/>
</dbReference>
<feature type="domain" description="EF-hand" evidence="5">
    <location>
        <begin position="103"/>
        <end position="133"/>
    </location>
</feature>
<dbReference type="SMART" id="SM00054">
    <property type="entry name" value="EFh"/>
    <property type="match status" value="3"/>
</dbReference>
<dbReference type="PANTHER" id="PTHR23048">
    <property type="entry name" value="MYOSIN LIGHT CHAIN 1, 3"/>
    <property type="match status" value="1"/>
</dbReference>
<dbReference type="GO" id="GO:0016460">
    <property type="term" value="C:myosin II complex"/>
    <property type="evidence" value="ECO:0007669"/>
    <property type="project" value="TreeGrafter"/>
</dbReference>
<dbReference type="CDD" id="cd00051">
    <property type="entry name" value="EFh"/>
    <property type="match status" value="1"/>
</dbReference>
<evidence type="ECO:0000313" key="8">
    <source>
        <dbReference type="Proteomes" id="UP000007494"/>
    </source>
</evidence>
<dbReference type="EMBL" id="LN714474">
    <property type="protein sequence ID" value="CEL64223.1"/>
    <property type="molecule type" value="Genomic_DNA"/>
</dbReference>
<dbReference type="PANTHER" id="PTHR23048:SF0">
    <property type="entry name" value="CALMODULIN LIKE 3"/>
    <property type="match status" value="1"/>
</dbReference>
<feature type="domain" description="EF-hand" evidence="5">
    <location>
        <begin position="3"/>
        <end position="38"/>
    </location>
</feature>
<evidence type="ECO:0000313" key="7">
    <source>
        <dbReference type="EMBL" id="CEL64223.1"/>
    </source>
</evidence>
<evidence type="ECO:0000313" key="6">
    <source>
        <dbReference type="EMBL" id="CBZ49640.1"/>
    </source>
</evidence>
<sequence>MPVSEQNMREAFIVFDRDGDGELTHQEAALAMRSCGVPVVDQELDLPGKVNYAVFKDYLMKRIAVSDPLAELIKHFERVDRKKDGTIRTEELGQVMKALCSSMTEDEIENLMRRADPNKSGSIKYAEFVHQCF</sequence>
<dbReference type="VEuPathDB" id="ToxoDB:NCLIV_001300"/>
<dbReference type="Proteomes" id="UP000007494">
    <property type="component" value="Chromosome Ia"/>
</dbReference>
<feature type="domain" description="EF-hand" evidence="5">
    <location>
        <begin position="67"/>
        <end position="102"/>
    </location>
</feature>
<dbReference type="Gene3D" id="1.10.238.10">
    <property type="entry name" value="EF-hand"/>
    <property type="match status" value="2"/>
</dbReference>
<reference evidence="6" key="2">
    <citation type="submission" date="2011-03" db="EMBL/GenBank/DDBJ databases">
        <title>Comparative genomics and transcriptomics of Neospora caninum and Toxoplasma gondii.</title>
        <authorList>
            <person name="Reid A.J."/>
            <person name="Sohal A."/>
            <person name="Harris D."/>
            <person name="Quail M."/>
            <person name="Sanders M."/>
            <person name="Berriman M."/>
            <person name="Wastling J.M."/>
            <person name="Pain A."/>
        </authorList>
    </citation>
    <scope>NUCLEOTIDE SEQUENCE</scope>
    <source>
        <strain evidence="6">Liverpool</strain>
    </source>
</reference>
<accession>F0V7E9</accession>
<evidence type="ECO:0000256" key="2">
    <source>
        <dbReference type="ARBA" id="ARBA00022723"/>
    </source>
</evidence>
<dbReference type="Pfam" id="PF13499">
    <property type="entry name" value="EF-hand_7"/>
    <property type="match status" value="1"/>
</dbReference>
<dbReference type="CDD" id="cd22949">
    <property type="entry name" value="ELC_N"/>
    <property type="match status" value="1"/>
</dbReference>
<reference evidence="6" key="1">
    <citation type="submission" date="2011-02" db="EMBL/GenBank/DDBJ databases">
        <authorList>
            <person name="Aslett M."/>
        </authorList>
    </citation>
    <scope>NUCLEOTIDE SEQUENCE</scope>
    <source>
        <strain evidence="6">Liverpool</strain>
    </source>
</reference>
<evidence type="ECO:0000256" key="3">
    <source>
        <dbReference type="ARBA" id="ARBA00022737"/>
    </source>
</evidence>
<evidence type="ECO:0000256" key="1">
    <source>
        <dbReference type="ARBA" id="ARBA00020786"/>
    </source>
</evidence>
<dbReference type="InterPro" id="IPR002048">
    <property type="entry name" value="EF_hand_dom"/>
</dbReference>
<dbReference type="AlphaFoldDB" id="F0V7E9"/>